<gene>
    <name evidence="1" type="primary">esaB</name>
</gene>
<protein>
    <submittedName>
        <fullName evidence="1">EsaB</fullName>
    </submittedName>
</protein>
<dbReference type="AlphaFoldDB" id="Q1AC97"/>
<proteinExistence type="predicted"/>
<dbReference type="EMBL" id="DQ233733">
    <property type="protein sequence ID" value="ABC60069.1"/>
    <property type="molecule type" value="Genomic_DNA"/>
</dbReference>
<accession>Q1AC97</accession>
<dbReference type="RefSeq" id="WP_239642626.1">
    <property type="nucleotide sequence ID" value="NZ_CP113134.1"/>
</dbReference>
<organism evidence="1">
    <name type="scientific">Edwardsiella ictaluri</name>
    <dbReference type="NCBI Taxonomy" id="67780"/>
    <lineage>
        <taxon>Bacteria</taxon>
        <taxon>Pseudomonadati</taxon>
        <taxon>Pseudomonadota</taxon>
        <taxon>Gammaproteobacteria</taxon>
        <taxon>Enterobacterales</taxon>
        <taxon>Hafniaceae</taxon>
        <taxon>Edwardsiella</taxon>
    </lineage>
</organism>
<sequence>MSALLVLINSGMHPIRKGMPSLYPNVMNRKLNPRQALQQLAMYLNHTDWSVGQQSLTGTLQDRHLKGRYFASGICVAITIAWPLAQASQACLLLAASPETLDDALYVEQQQFWLLRRYPPVLTEAEFDLLLQQQLAMAGLLTPPVRETHPGSPFIGRYA</sequence>
<evidence type="ECO:0000313" key="1">
    <source>
        <dbReference type="EMBL" id="ABC60069.1"/>
    </source>
</evidence>
<name>Q1AC97_EDWIC</name>
<reference evidence="1" key="1">
    <citation type="journal article" date="2007" name="Appl. Environ. Microbiol.">
        <title>Signature-tagged mutagenesis of Edwardsiella ictaluri identifies virulence-related genes, including a salmonella pathogenicity island 2 class of type III secretion systems.</title>
        <authorList>
            <person name="Thune R.L."/>
            <person name="Fernandez D.H."/>
            <person name="Benoit J.L."/>
            <person name="Kelly-Smith M."/>
            <person name="Rogge M.L."/>
            <person name="Booth N.J."/>
            <person name="Landry C.A."/>
            <person name="Bologna R.A."/>
        </authorList>
    </citation>
    <scope>NUCLEOTIDE SEQUENCE</scope>
    <source>
        <strain evidence="1">93-146</strain>
    </source>
</reference>